<organism evidence="1 2">
    <name type="scientific">Eumeta variegata</name>
    <name type="common">Bagworm moth</name>
    <name type="synonym">Eumeta japonica</name>
    <dbReference type="NCBI Taxonomy" id="151549"/>
    <lineage>
        <taxon>Eukaryota</taxon>
        <taxon>Metazoa</taxon>
        <taxon>Ecdysozoa</taxon>
        <taxon>Arthropoda</taxon>
        <taxon>Hexapoda</taxon>
        <taxon>Insecta</taxon>
        <taxon>Pterygota</taxon>
        <taxon>Neoptera</taxon>
        <taxon>Endopterygota</taxon>
        <taxon>Lepidoptera</taxon>
        <taxon>Glossata</taxon>
        <taxon>Ditrysia</taxon>
        <taxon>Tineoidea</taxon>
        <taxon>Psychidae</taxon>
        <taxon>Oiketicinae</taxon>
        <taxon>Eumeta</taxon>
    </lineage>
</organism>
<gene>
    <name evidence="1" type="ORF">EVAR_9285_1</name>
</gene>
<proteinExistence type="predicted"/>
<accession>A0A4C1TNT3</accession>
<dbReference type="Proteomes" id="UP000299102">
    <property type="component" value="Unassembled WGS sequence"/>
</dbReference>
<evidence type="ECO:0000313" key="2">
    <source>
        <dbReference type="Proteomes" id="UP000299102"/>
    </source>
</evidence>
<dbReference type="AlphaFoldDB" id="A0A4C1TNT3"/>
<dbReference type="EMBL" id="BGZK01000072">
    <property type="protein sequence ID" value="GBP15507.1"/>
    <property type="molecule type" value="Genomic_DNA"/>
</dbReference>
<name>A0A4C1TNT3_EUMVA</name>
<reference evidence="1 2" key="1">
    <citation type="journal article" date="2019" name="Commun. Biol.">
        <title>The bagworm genome reveals a unique fibroin gene that provides high tensile strength.</title>
        <authorList>
            <person name="Kono N."/>
            <person name="Nakamura H."/>
            <person name="Ohtoshi R."/>
            <person name="Tomita M."/>
            <person name="Numata K."/>
            <person name="Arakawa K."/>
        </authorList>
    </citation>
    <scope>NUCLEOTIDE SEQUENCE [LARGE SCALE GENOMIC DNA]</scope>
</reference>
<sequence length="102" mass="11184">MNVGADPPNSIQLIKLKTNKSRYAEVEGGGGAGAGARVSRPRCTDLCGPAGGTNCPPFVPPRARIYLRLRGFLSSRARGAREHINYPDDRLQPYRYLCLNRL</sequence>
<protein>
    <submittedName>
        <fullName evidence="1">Uncharacterized protein</fullName>
    </submittedName>
</protein>
<keyword evidence="2" id="KW-1185">Reference proteome</keyword>
<comment type="caution">
    <text evidence="1">The sequence shown here is derived from an EMBL/GenBank/DDBJ whole genome shotgun (WGS) entry which is preliminary data.</text>
</comment>
<evidence type="ECO:0000313" key="1">
    <source>
        <dbReference type="EMBL" id="GBP15507.1"/>
    </source>
</evidence>